<dbReference type="RefSeq" id="WP_164623707.1">
    <property type="nucleotide sequence ID" value="NZ_JAAIVJ010000002.1"/>
</dbReference>
<sequence length="52" mass="5921">MSVEYVDGIRVLRLQDGSGQHGQTDDLAMLRIWQMLTGGHAMRDAGLFNRRF</sequence>
<dbReference type="EMBL" id="JAAIVJ010000002">
    <property type="protein sequence ID" value="NEY89666.1"/>
    <property type="molecule type" value="Genomic_DNA"/>
</dbReference>
<evidence type="ECO:0000313" key="1">
    <source>
        <dbReference type="EMBL" id="NEY89666.1"/>
    </source>
</evidence>
<comment type="caution">
    <text evidence="1">The sequence shown here is derived from an EMBL/GenBank/DDBJ whole genome shotgun (WGS) entry which is preliminary data.</text>
</comment>
<dbReference type="Proteomes" id="UP000477782">
    <property type="component" value="Unassembled WGS sequence"/>
</dbReference>
<proteinExistence type="predicted"/>
<reference evidence="1 2" key="1">
    <citation type="submission" date="2020-02" db="EMBL/GenBank/DDBJ databases">
        <authorList>
            <person name="Chen W.-M."/>
        </authorList>
    </citation>
    <scope>NUCLEOTIDE SEQUENCE [LARGE SCALE GENOMIC DNA]</scope>
    <source>
        <strain evidence="1 2">KMS-5</strain>
    </source>
</reference>
<protein>
    <submittedName>
        <fullName evidence="1">Uncharacterized protein</fullName>
    </submittedName>
</protein>
<dbReference type="AlphaFoldDB" id="A0A6M0QQQ0"/>
<accession>A0A6M0QQQ0</accession>
<name>A0A6M0QQQ0_9RHOB</name>
<gene>
    <name evidence="1" type="ORF">G4Z14_05085</name>
</gene>
<keyword evidence="2" id="KW-1185">Reference proteome</keyword>
<organism evidence="1 2">
    <name type="scientific">Tabrizicola oligotrophica</name>
    <dbReference type="NCBI Taxonomy" id="2710650"/>
    <lineage>
        <taxon>Bacteria</taxon>
        <taxon>Pseudomonadati</taxon>
        <taxon>Pseudomonadota</taxon>
        <taxon>Alphaproteobacteria</taxon>
        <taxon>Rhodobacterales</taxon>
        <taxon>Paracoccaceae</taxon>
        <taxon>Tabrizicola</taxon>
    </lineage>
</organism>
<evidence type="ECO:0000313" key="2">
    <source>
        <dbReference type="Proteomes" id="UP000477782"/>
    </source>
</evidence>